<dbReference type="PRINTS" id="PR00455">
    <property type="entry name" value="HTHTETR"/>
</dbReference>
<keyword evidence="1" id="KW-0805">Transcription regulation</keyword>
<dbReference type="Gene3D" id="1.10.357.10">
    <property type="entry name" value="Tetracycline Repressor, domain 2"/>
    <property type="match status" value="1"/>
</dbReference>
<dbReference type="Pfam" id="PF00440">
    <property type="entry name" value="TetR_N"/>
    <property type="match status" value="1"/>
</dbReference>
<name>A0A7Y7LWJ4_9MICC</name>
<evidence type="ECO:0000256" key="3">
    <source>
        <dbReference type="ARBA" id="ARBA00023163"/>
    </source>
</evidence>
<keyword evidence="7" id="KW-1185">Reference proteome</keyword>
<evidence type="ECO:0000313" key="6">
    <source>
        <dbReference type="EMBL" id="NVM93340.1"/>
    </source>
</evidence>
<dbReference type="PANTHER" id="PTHR30055">
    <property type="entry name" value="HTH-TYPE TRANSCRIPTIONAL REGULATOR RUTR"/>
    <property type="match status" value="1"/>
</dbReference>
<dbReference type="EMBL" id="JAAMFM010000001">
    <property type="protein sequence ID" value="NVM93340.1"/>
    <property type="molecule type" value="Genomic_DNA"/>
</dbReference>
<keyword evidence="3" id="KW-0804">Transcription</keyword>
<dbReference type="PROSITE" id="PS50977">
    <property type="entry name" value="HTH_TETR_2"/>
    <property type="match status" value="1"/>
</dbReference>
<dbReference type="InterPro" id="IPR001647">
    <property type="entry name" value="HTH_TetR"/>
</dbReference>
<feature type="domain" description="HTH tetR-type" evidence="5">
    <location>
        <begin position="8"/>
        <end position="68"/>
    </location>
</feature>
<keyword evidence="2 4" id="KW-0238">DNA-binding</keyword>
<dbReference type="RefSeq" id="WP_176633085.1">
    <property type="nucleotide sequence ID" value="NZ_JAAMFM010000001.1"/>
</dbReference>
<accession>A0A7Y7LWJ4</accession>
<dbReference type="Proteomes" id="UP000543556">
    <property type="component" value="Unassembled WGS sequence"/>
</dbReference>
<sequence length="191" mass="20218">MTTQPSQPPARSRVLQAYEDLLINDGPRAATLDAVAAAAGVSKGGLLYHFKSKEALTAGLVEKLGELAEVDFALMAKDPDGCAKYYVRTSVFGGTTFDRTVVAAMRLAQGDDTTVRAAFSKMHERWYQLILGDIGDPAIARAVMLIGDGLYYNAALFGLPAHVGNDAGPDGSVDVQSLLAVVERMGSAPRT</sequence>
<evidence type="ECO:0000256" key="4">
    <source>
        <dbReference type="PROSITE-ProRule" id="PRU00335"/>
    </source>
</evidence>
<evidence type="ECO:0000259" key="5">
    <source>
        <dbReference type="PROSITE" id="PS50977"/>
    </source>
</evidence>
<feature type="DNA-binding region" description="H-T-H motif" evidence="4">
    <location>
        <begin position="31"/>
        <end position="50"/>
    </location>
</feature>
<evidence type="ECO:0000256" key="1">
    <source>
        <dbReference type="ARBA" id="ARBA00023015"/>
    </source>
</evidence>
<evidence type="ECO:0000256" key="2">
    <source>
        <dbReference type="ARBA" id="ARBA00023125"/>
    </source>
</evidence>
<dbReference type="GO" id="GO:0003700">
    <property type="term" value="F:DNA-binding transcription factor activity"/>
    <property type="evidence" value="ECO:0007669"/>
    <property type="project" value="TreeGrafter"/>
</dbReference>
<dbReference type="SUPFAM" id="SSF46689">
    <property type="entry name" value="Homeodomain-like"/>
    <property type="match status" value="1"/>
</dbReference>
<organism evidence="6 7">
    <name type="scientific">Arthrobacter wenxiniae</name>
    <dbReference type="NCBI Taxonomy" id="2713570"/>
    <lineage>
        <taxon>Bacteria</taxon>
        <taxon>Bacillati</taxon>
        <taxon>Actinomycetota</taxon>
        <taxon>Actinomycetes</taxon>
        <taxon>Micrococcales</taxon>
        <taxon>Micrococcaceae</taxon>
        <taxon>Arthrobacter</taxon>
    </lineage>
</organism>
<proteinExistence type="predicted"/>
<reference evidence="6 7" key="1">
    <citation type="submission" date="2020-02" db="EMBL/GenBank/DDBJ databases">
        <title>Genome sequence of strain AETb3-4.</title>
        <authorList>
            <person name="Gao J."/>
            <person name="Zhang X."/>
        </authorList>
    </citation>
    <scope>NUCLEOTIDE SEQUENCE [LARGE SCALE GENOMIC DNA]</scope>
    <source>
        <strain evidence="6 7">AETb3-4</strain>
    </source>
</reference>
<comment type="caution">
    <text evidence="6">The sequence shown here is derived from an EMBL/GenBank/DDBJ whole genome shotgun (WGS) entry which is preliminary data.</text>
</comment>
<dbReference type="InterPro" id="IPR050109">
    <property type="entry name" value="HTH-type_TetR-like_transc_reg"/>
</dbReference>
<gene>
    <name evidence="6" type="ORF">G6034_00170</name>
</gene>
<dbReference type="InterPro" id="IPR009057">
    <property type="entry name" value="Homeodomain-like_sf"/>
</dbReference>
<dbReference type="AlphaFoldDB" id="A0A7Y7LWJ4"/>
<dbReference type="Pfam" id="PF17937">
    <property type="entry name" value="TetR_C_28"/>
    <property type="match status" value="1"/>
</dbReference>
<dbReference type="PANTHER" id="PTHR30055:SF234">
    <property type="entry name" value="HTH-TYPE TRANSCRIPTIONAL REGULATOR BETI"/>
    <property type="match status" value="1"/>
</dbReference>
<dbReference type="InterPro" id="IPR041479">
    <property type="entry name" value="TetR_CgmR_C"/>
</dbReference>
<dbReference type="GO" id="GO:0000976">
    <property type="term" value="F:transcription cis-regulatory region binding"/>
    <property type="evidence" value="ECO:0007669"/>
    <property type="project" value="TreeGrafter"/>
</dbReference>
<evidence type="ECO:0000313" key="7">
    <source>
        <dbReference type="Proteomes" id="UP000543556"/>
    </source>
</evidence>
<protein>
    <submittedName>
        <fullName evidence="6">TetR/AcrR family transcriptional regulator</fullName>
    </submittedName>
</protein>